<dbReference type="AlphaFoldDB" id="A0A1W1I7C2"/>
<name>A0A1W1I7C2_9BACT</name>
<dbReference type="PANTHER" id="PTHR11059:SF0">
    <property type="entry name" value="DNA REPAIR PROTEIN RECN"/>
    <property type="match status" value="1"/>
</dbReference>
<dbReference type="Proteomes" id="UP000192042">
    <property type="component" value="Chromosome I"/>
</dbReference>
<evidence type="ECO:0000256" key="3">
    <source>
        <dbReference type="ARBA" id="ARBA00021315"/>
    </source>
</evidence>
<dbReference type="InterPro" id="IPR004604">
    <property type="entry name" value="DNA_recomb/repair_RecN"/>
</dbReference>
<evidence type="ECO:0000256" key="2">
    <source>
        <dbReference type="ARBA" id="ARBA00009441"/>
    </source>
</evidence>
<dbReference type="EMBL" id="LT828648">
    <property type="protein sequence ID" value="SLM48821.1"/>
    <property type="molecule type" value="Genomic_DNA"/>
</dbReference>
<organism evidence="11 12">
    <name type="scientific">Nitrospira japonica</name>
    <dbReference type="NCBI Taxonomy" id="1325564"/>
    <lineage>
        <taxon>Bacteria</taxon>
        <taxon>Pseudomonadati</taxon>
        <taxon>Nitrospirota</taxon>
        <taxon>Nitrospiria</taxon>
        <taxon>Nitrospirales</taxon>
        <taxon>Nitrospiraceae</taxon>
        <taxon>Nitrospira</taxon>
    </lineage>
</organism>
<evidence type="ECO:0000256" key="1">
    <source>
        <dbReference type="ARBA" id="ARBA00003618"/>
    </source>
</evidence>
<dbReference type="CDD" id="cd03241">
    <property type="entry name" value="ABC_RecN"/>
    <property type="match status" value="2"/>
</dbReference>
<dbReference type="RefSeq" id="WP_080887152.1">
    <property type="nucleotide sequence ID" value="NZ_LT828648.1"/>
</dbReference>
<dbReference type="FunFam" id="3.40.50.300:FF:000356">
    <property type="entry name" value="DNA repair protein RecN"/>
    <property type="match status" value="1"/>
</dbReference>
<dbReference type="PIRSF" id="PIRSF003128">
    <property type="entry name" value="RecN"/>
    <property type="match status" value="1"/>
</dbReference>
<dbReference type="STRING" id="1325564.NSJP_2654"/>
<feature type="domain" description="RecF/RecN/SMC N-terminal" evidence="10">
    <location>
        <begin position="2"/>
        <end position="511"/>
    </location>
</feature>
<dbReference type="Gene3D" id="3.40.50.300">
    <property type="entry name" value="P-loop containing nucleotide triphosphate hydrolases"/>
    <property type="match status" value="2"/>
</dbReference>
<comment type="function">
    <text evidence="1 9">May be involved in recombinational repair of damaged DNA.</text>
</comment>
<keyword evidence="7 9" id="KW-0234">DNA repair</keyword>
<gene>
    <name evidence="11" type="primary">recN</name>
    <name evidence="11" type="ORF">NSJP_2654</name>
</gene>
<evidence type="ECO:0000256" key="8">
    <source>
        <dbReference type="ARBA" id="ARBA00033408"/>
    </source>
</evidence>
<dbReference type="InterPro" id="IPR003395">
    <property type="entry name" value="RecF/RecN/SMC_N"/>
</dbReference>
<accession>A0A1W1I7C2</accession>
<sequence length="568" mass="62141">MLAELRIKNFALIDELHLSFQPGFTVLTGETGAGKSLLIDAISLLVGGRGSSEQIRSGAEEAQLEASFHLLHEHPVLRRLRTSGVIADGDSDLVLKRVLSRTGRHRIYLNGSLCPLRTLEDLGGTLVDIHGQHEQQSLLSPASQIEAVDAFGSLERLRDEYESAYRQWKSRLAELESITRAAADRGQREDFLRFQLQEIEQAGLNPDEDAGLHAERQRLLHAHRLRELAEEAHGELQGDEQGVLSRLGRLGRLLADLTKTDPSMADSVDPVTGAAIQLKELAGRLRLYADRMDADPARQNEVEGRLDLIQRLKKKYGGTIEAILAAGDRAKTEVRAIEESDSRSAEGAAAVREAFQRVQEFAQRLSKKRKDAAKRLSESVGAELAALKMEQALFEVLVSKEGEPEEFGPTGADRVEFMLAGNAGEPPKPLARVASGGELSRIMLALKTVLAERDQVPVLVFDEIDTGVGGAAAATMGMRLRKLGSYHQVFCITHLAQVASQAEHHFLVSKGTDNRRTSTWAAPLDGKGREDEIARMLGGTTLTKKIRETAAELLAGAGRGVRDIRRQA</sequence>
<keyword evidence="6" id="KW-0067">ATP-binding</keyword>
<dbReference type="NCBIfam" id="TIGR00634">
    <property type="entry name" value="recN"/>
    <property type="match status" value="1"/>
</dbReference>
<dbReference type="InterPro" id="IPR027417">
    <property type="entry name" value="P-loop_NTPase"/>
</dbReference>
<dbReference type="GO" id="GO:0009432">
    <property type="term" value="P:SOS response"/>
    <property type="evidence" value="ECO:0007669"/>
    <property type="project" value="TreeGrafter"/>
</dbReference>
<dbReference type="FunFam" id="3.40.50.300:FF:000319">
    <property type="entry name" value="DNA repair protein RecN"/>
    <property type="match status" value="1"/>
</dbReference>
<proteinExistence type="inferred from homology"/>
<dbReference type="GO" id="GO:0006281">
    <property type="term" value="P:DNA repair"/>
    <property type="evidence" value="ECO:0007669"/>
    <property type="project" value="UniProtKB-KW"/>
</dbReference>
<dbReference type="PANTHER" id="PTHR11059">
    <property type="entry name" value="DNA REPAIR PROTEIN RECN"/>
    <property type="match status" value="1"/>
</dbReference>
<evidence type="ECO:0000256" key="9">
    <source>
        <dbReference type="PIRNR" id="PIRNR003128"/>
    </source>
</evidence>
<evidence type="ECO:0000313" key="11">
    <source>
        <dbReference type="EMBL" id="SLM48821.1"/>
    </source>
</evidence>
<dbReference type="NCBIfam" id="NF008121">
    <property type="entry name" value="PRK10869.1"/>
    <property type="match status" value="1"/>
</dbReference>
<evidence type="ECO:0000259" key="10">
    <source>
        <dbReference type="Pfam" id="PF02463"/>
    </source>
</evidence>
<dbReference type="KEGG" id="nja:NSJP_2654"/>
<evidence type="ECO:0000256" key="4">
    <source>
        <dbReference type="ARBA" id="ARBA00022741"/>
    </source>
</evidence>
<dbReference type="Pfam" id="PF02463">
    <property type="entry name" value="SMC_N"/>
    <property type="match status" value="1"/>
</dbReference>
<keyword evidence="12" id="KW-1185">Reference proteome</keyword>
<dbReference type="GO" id="GO:0043590">
    <property type="term" value="C:bacterial nucleoid"/>
    <property type="evidence" value="ECO:0007669"/>
    <property type="project" value="TreeGrafter"/>
</dbReference>
<dbReference type="OrthoDB" id="9806954at2"/>
<reference evidence="11 12" key="1">
    <citation type="submission" date="2017-03" db="EMBL/GenBank/DDBJ databases">
        <authorList>
            <person name="Afonso C.L."/>
            <person name="Miller P.J."/>
            <person name="Scott M.A."/>
            <person name="Spackman E."/>
            <person name="Goraichik I."/>
            <person name="Dimitrov K.M."/>
            <person name="Suarez D.L."/>
            <person name="Swayne D.E."/>
        </authorList>
    </citation>
    <scope>NUCLEOTIDE SEQUENCE [LARGE SCALE GENOMIC DNA]</scope>
    <source>
        <strain evidence="11">Genome sequencing of Nitrospira japonica strain NJ11</strain>
    </source>
</reference>
<comment type="similarity">
    <text evidence="2 9">Belongs to the RecN family.</text>
</comment>
<protein>
    <recommendedName>
        <fullName evidence="3 9">DNA repair protein RecN</fullName>
    </recommendedName>
    <alternativeName>
        <fullName evidence="8 9">Recombination protein N</fullName>
    </alternativeName>
</protein>
<evidence type="ECO:0000256" key="5">
    <source>
        <dbReference type="ARBA" id="ARBA00022763"/>
    </source>
</evidence>
<evidence type="ECO:0000256" key="6">
    <source>
        <dbReference type="ARBA" id="ARBA00022840"/>
    </source>
</evidence>
<evidence type="ECO:0000313" key="12">
    <source>
        <dbReference type="Proteomes" id="UP000192042"/>
    </source>
</evidence>
<dbReference type="GO" id="GO:0006310">
    <property type="term" value="P:DNA recombination"/>
    <property type="evidence" value="ECO:0007669"/>
    <property type="project" value="InterPro"/>
</dbReference>
<dbReference type="SUPFAM" id="SSF52540">
    <property type="entry name" value="P-loop containing nucleoside triphosphate hydrolases"/>
    <property type="match status" value="1"/>
</dbReference>
<dbReference type="GO" id="GO:0005524">
    <property type="term" value="F:ATP binding"/>
    <property type="evidence" value="ECO:0007669"/>
    <property type="project" value="UniProtKB-KW"/>
</dbReference>
<keyword evidence="4" id="KW-0547">Nucleotide-binding</keyword>
<keyword evidence="5 9" id="KW-0227">DNA damage</keyword>
<evidence type="ECO:0000256" key="7">
    <source>
        <dbReference type="ARBA" id="ARBA00023204"/>
    </source>
</evidence>